<dbReference type="AlphaFoldDB" id="A0A067RGF7"/>
<feature type="compositionally biased region" description="Low complexity" evidence="7">
    <location>
        <begin position="779"/>
        <end position="791"/>
    </location>
</feature>
<organism evidence="9 10">
    <name type="scientific">Zootermopsis nevadensis</name>
    <name type="common">Dampwood termite</name>
    <dbReference type="NCBI Taxonomy" id="136037"/>
    <lineage>
        <taxon>Eukaryota</taxon>
        <taxon>Metazoa</taxon>
        <taxon>Ecdysozoa</taxon>
        <taxon>Arthropoda</taxon>
        <taxon>Hexapoda</taxon>
        <taxon>Insecta</taxon>
        <taxon>Pterygota</taxon>
        <taxon>Neoptera</taxon>
        <taxon>Polyneoptera</taxon>
        <taxon>Dictyoptera</taxon>
        <taxon>Blattodea</taxon>
        <taxon>Blattoidea</taxon>
        <taxon>Termitoidae</taxon>
        <taxon>Termopsidae</taxon>
        <taxon>Zootermopsis</taxon>
    </lineage>
</organism>
<feature type="region of interest" description="Disordered" evidence="7">
    <location>
        <begin position="703"/>
        <end position="738"/>
    </location>
</feature>
<evidence type="ECO:0000256" key="5">
    <source>
        <dbReference type="ARBA" id="ARBA00023242"/>
    </source>
</evidence>
<dbReference type="SMART" id="SM00549">
    <property type="entry name" value="TAFH"/>
    <property type="match status" value="1"/>
</dbReference>
<evidence type="ECO:0000256" key="6">
    <source>
        <dbReference type="SAM" id="Coils"/>
    </source>
</evidence>
<dbReference type="InterPro" id="IPR003894">
    <property type="entry name" value="TAFH_NHR1"/>
</dbReference>
<dbReference type="PANTHER" id="PTHR15138:SF14">
    <property type="entry name" value="TRANSCRIPTION INITIATION FACTOR TFIID SUBUNIT 4"/>
    <property type="match status" value="1"/>
</dbReference>
<feature type="compositionally biased region" description="Low complexity" evidence="7">
    <location>
        <begin position="1015"/>
        <end position="1032"/>
    </location>
</feature>
<dbReference type="Proteomes" id="UP000027135">
    <property type="component" value="Unassembled WGS sequence"/>
</dbReference>
<feature type="coiled-coil region" evidence="6">
    <location>
        <begin position="969"/>
        <end position="996"/>
    </location>
</feature>
<dbReference type="GO" id="GO:0016251">
    <property type="term" value="F:RNA polymerase II general transcription initiation factor activity"/>
    <property type="evidence" value="ECO:0007669"/>
    <property type="project" value="TreeGrafter"/>
</dbReference>
<dbReference type="Gene3D" id="1.20.120.1110">
    <property type="entry name" value="TAFH/NHR1 domain"/>
    <property type="match status" value="1"/>
</dbReference>
<comment type="subcellular location">
    <subcellularLocation>
        <location evidence="1">Nucleus</location>
    </subcellularLocation>
</comment>
<dbReference type="PROSITE" id="PS51119">
    <property type="entry name" value="TAFH"/>
    <property type="match status" value="1"/>
</dbReference>
<comment type="similarity">
    <text evidence="2">Belongs to the TAF4 family.</text>
</comment>
<evidence type="ECO:0000259" key="8">
    <source>
        <dbReference type="PROSITE" id="PS51119"/>
    </source>
</evidence>
<dbReference type="SUPFAM" id="SSF47113">
    <property type="entry name" value="Histone-fold"/>
    <property type="match status" value="1"/>
</dbReference>
<dbReference type="eggNOG" id="KOG2341">
    <property type="taxonomic scope" value="Eukaryota"/>
</dbReference>
<evidence type="ECO:0000256" key="3">
    <source>
        <dbReference type="ARBA" id="ARBA00023015"/>
    </source>
</evidence>
<dbReference type="PANTHER" id="PTHR15138">
    <property type="entry name" value="TRANSCRIPTION INITIATION FACTOR TFIID SUBUNIT 4"/>
    <property type="match status" value="1"/>
</dbReference>
<dbReference type="FunFam" id="1.10.20.10:FF:000015">
    <property type="entry name" value="Transcription initiation factor TFIID subunit 4B"/>
    <property type="match status" value="1"/>
</dbReference>
<dbReference type="OMA" id="NKQVTPR"/>
<name>A0A067RGF7_ZOONE</name>
<evidence type="ECO:0000313" key="10">
    <source>
        <dbReference type="Proteomes" id="UP000027135"/>
    </source>
</evidence>
<dbReference type="EMBL" id="KK852482">
    <property type="protein sequence ID" value="KDR22862.1"/>
    <property type="molecule type" value="Genomic_DNA"/>
</dbReference>
<dbReference type="OrthoDB" id="21060at2759"/>
<evidence type="ECO:0000256" key="4">
    <source>
        <dbReference type="ARBA" id="ARBA00023163"/>
    </source>
</evidence>
<dbReference type="SUPFAM" id="SSF158553">
    <property type="entry name" value="TAFH domain-like"/>
    <property type="match status" value="1"/>
</dbReference>
<dbReference type="GO" id="GO:0046982">
    <property type="term" value="F:protein heterodimerization activity"/>
    <property type="evidence" value="ECO:0007669"/>
    <property type="project" value="InterPro"/>
</dbReference>
<dbReference type="GO" id="GO:0003677">
    <property type="term" value="F:DNA binding"/>
    <property type="evidence" value="ECO:0007669"/>
    <property type="project" value="TreeGrafter"/>
</dbReference>
<keyword evidence="6" id="KW-0175">Coiled coil</keyword>
<proteinExistence type="inferred from homology"/>
<dbReference type="InterPro" id="IPR045144">
    <property type="entry name" value="TAF4"/>
</dbReference>
<feature type="region of interest" description="Disordered" evidence="7">
    <location>
        <begin position="767"/>
        <end position="819"/>
    </location>
</feature>
<keyword evidence="4" id="KW-0804">Transcription</keyword>
<dbReference type="InParanoid" id="A0A067RGF7"/>
<dbReference type="GO" id="GO:0003743">
    <property type="term" value="F:translation initiation factor activity"/>
    <property type="evidence" value="ECO:0007669"/>
    <property type="project" value="UniProtKB-KW"/>
</dbReference>
<evidence type="ECO:0000256" key="7">
    <source>
        <dbReference type="SAM" id="MobiDB-lite"/>
    </source>
</evidence>
<feature type="compositionally biased region" description="Polar residues" evidence="7">
    <location>
        <begin position="134"/>
        <end position="147"/>
    </location>
</feature>
<dbReference type="InterPro" id="IPR007900">
    <property type="entry name" value="TAF4_C"/>
</dbReference>
<dbReference type="STRING" id="136037.A0A067RGF7"/>
<sequence length="1072" mass="114294">MLYVIHMTLTHFFNYVSGRWNVFINRQRLNGVKRLFVDIVNITLCHIQFLIYVKGNALWVGIELGACAVQFTVRSRQKMASAKFLEEALSTDVDESAVNAIVGSLETQLVTTTPAVSSQQGPSATVNQNHMNSAIANGGTVSTQKHGVTNGGSGSMNILLNSDTNKTNTTSTLQSGNVVHSNVVNTVVASLHGGVPASGYINQVTSSASQSNITNLTKSHEAVKIVYPSGSQTLTTTGGVNINSRVAFPTGALPNGNLGLAPLSSHTVLNAVTSSVQSVVSQTHSQAGSNVTKQIGGVIGIEHGKPTGTALVIKTSVGNPNVTQGAPLGAGVVSVPMTVNTTMTLTGTHVNTAVGTTTTSGMSGVVTLAKPITHTVGASQTIVGNPSTTILPANVQIVNVNAVRPATPGQPGQKGLPPRVVIGAPHMVGARPGQPGQITLQTLQGLQPGTQGHLLLKTENGQYQLLRVGPAPTTPGAAIAPSSAAASIPTGATYRLQSVPAHGAVTVATTSAAAAVIQPTQPPALVTQNATVQRHTVDTTKEKCRKFLANLLELSSREPKSVERNVRTLIQELIDTKVEPEEFCDRLERLLNASPQPCLIGFLKKSLPLLRQSLVAKELVIEGIRPPPHHTVVFSLPNSATMVPQLQTQLRPQTPTGQLRLMTPVNASTQSVGVTTIPRPGQTIQHRLVTPVRTPTPAARMVTTAPLQPQSPISTAAPTLPSPAPQPVKVTTPSLPTPALHIRPQVQQQQQQQQQTPLAQTTKAPFPVHIRPSATPVHVKTAATKVSTAAKPPAPSLLPKPSAKEKEKKSFSSAGYTGDDDINDVAAMGGVNLAEETQRILGSTEFVGTQIRSCKDEIFLHAVPLQYKIRQIVAQHGLEEPSSEVAALISHATQERLKNIVEKLAVIAEHRIDLIKVDPRYEVTQDVKGQLKFLEELDRVERKRHEEQERELLLRAAKSRSKSEDPEQAKLKAKAKEMQRAEMEELRQREANLTALQAIGPRKKPKLETGGMAGCSGQSGASGSNGASNNLSRTQLPIRPRLKRVNLRDLLFLLEQEKETCRTPLLYRAFLK</sequence>
<dbReference type="FunFam" id="1.20.120.1110:FF:000004">
    <property type="entry name" value="TBP-associated factor 4, isoform F"/>
    <property type="match status" value="1"/>
</dbReference>
<dbReference type="GO" id="GO:0006367">
    <property type="term" value="P:transcription initiation at RNA polymerase II promoter"/>
    <property type="evidence" value="ECO:0007669"/>
    <property type="project" value="TreeGrafter"/>
</dbReference>
<evidence type="ECO:0000256" key="2">
    <source>
        <dbReference type="ARBA" id="ARBA00006178"/>
    </source>
</evidence>
<dbReference type="InterPro" id="IPR037249">
    <property type="entry name" value="TAFH/NHR1_dom_sf"/>
</dbReference>
<keyword evidence="9" id="KW-0396">Initiation factor</keyword>
<evidence type="ECO:0000313" key="9">
    <source>
        <dbReference type="EMBL" id="KDR22862.1"/>
    </source>
</evidence>
<feature type="region of interest" description="Disordered" evidence="7">
    <location>
        <begin position="134"/>
        <end position="173"/>
    </location>
</feature>
<gene>
    <name evidence="9" type="ORF">L798_14715</name>
</gene>
<dbReference type="Gene3D" id="1.10.20.10">
    <property type="entry name" value="Histone, subunit A"/>
    <property type="match status" value="1"/>
</dbReference>
<evidence type="ECO:0000256" key="1">
    <source>
        <dbReference type="ARBA" id="ARBA00004123"/>
    </source>
</evidence>
<feature type="compositionally biased region" description="Low complexity" evidence="7">
    <location>
        <begin position="159"/>
        <end position="173"/>
    </location>
</feature>
<dbReference type="Pfam" id="PF07531">
    <property type="entry name" value="TAFH"/>
    <property type="match status" value="1"/>
</dbReference>
<feature type="region of interest" description="Disordered" evidence="7">
    <location>
        <begin position="1000"/>
        <end position="1034"/>
    </location>
</feature>
<keyword evidence="9" id="KW-0648">Protein biosynthesis</keyword>
<dbReference type="GO" id="GO:0005669">
    <property type="term" value="C:transcription factor TFIID complex"/>
    <property type="evidence" value="ECO:0007669"/>
    <property type="project" value="InterPro"/>
</dbReference>
<protein>
    <submittedName>
        <fullName evidence="9">Transcription initiation factor TFIID subunit 4</fullName>
    </submittedName>
</protein>
<keyword evidence="5" id="KW-0539">Nucleus</keyword>
<dbReference type="CDD" id="cd08045">
    <property type="entry name" value="HFD_TAF4"/>
    <property type="match status" value="1"/>
</dbReference>
<keyword evidence="3" id="KW-0805">Transcription regulation</keyword>
<dbReference type="InterPro" id="IPR009072">
    <property type="entry name" value="Histone-fold"/>
</dbReference>
<keyword evidence="10" id="KW-1185">Reference proteome</keyword>
<feature type="domain" description="TAFH" evidence="8">
    <location>
        <begin position="537"/>
        <end position="633"/>
    </location>
</feature>
<reference evidence="9 10" key="1">
    <citation type="journal article" date="2014" name="Nat. Commun.">
        <title>Molecular traces of alternative social organization in a termite genome.</title>
        <authorList>
            <person name="Terrapon N."/>
            <person name="Li C."/>
            <person name="Robertson H.M."/>
            <person name="Ji L."/>
            <person name="Meng X."/>
            <person name="Booth W."/>
            <person name="Chen Z."/>
            <person name="Childers C.P."/>
            <person name="Glastad K.M."/>
            <person name="Gokhale K."/>
            <person name="Gowin J."/>
            <person name="Gronenberg W."/>
            <person name="Hermansen R.A."/>
            <person name="Hu H."/>
            <person name="Hunt B.G."/>
            <person name="Huylmans A.K."/>
            <person name="Khalil S.M."/>
            <person name="Mitchell R.D."/>
            <person name="Munoz-Torres M.C."/>
            <person name="Mustard J.A."/>
            <person name="Pan H."/>
            <person name="Reese J.T."/>
            <person name="Scharf M.E."/>
            <person name="Sun F."/>
            <person name="Vogel H."/>
            <person name="Xiao J."/>
            <person name="Yang W."/>
            <person name="Yang Z."/>
            <person name="Yang Z."/>
            <person name="Zhou J."/>
            <person name="Zhu J."/>
            <person name="Brent C.S."/>
            <person name="Elsik C.G."/>
            <person name="Goodisman M.A."/>
            <person name="Liberles D.A."/>
            <person name="Roe R.M."/>
            <person name="Vargo E.L."/>
            <person name="Vilcinskas A."/>
            <person name="Wang J."/>
            <person name="Bornberg-Bauer E."/>
            <person name="Korb J."/>
            <person name="Zhang G."/>
            <person name="Liebig J."/>
        </authorList>
    </citation>
    <scope>NUCLEOTIDE SEQUENCE [LARGE SCALE GENOMIC DNA]</scope>
    <source>
        <tissue evidence="9">Whole organism</tissue>
    </source>
</reference>
<dbReference type="FunCoup" id="A0A067RGF7">
    <property type="interactions" value="1983"/>
</dbReference>
<accession>A0A067RGF7</accession>
<dbReference type="Pfam" id="PF05236">
    <property type="entry name" value="TAF4"/>
    <property type="match status" value="1"/>
</dbReference>